<protein>
    <submittedName>
        <fullName evidence="2">GNAT family N-acetyltransferase</fullName>
    </submittedName>
</protein>
<dbReference type="AlphaFoldDB" id="A0A2S7J4W0"/>
<name>A0A2S7J4W0_9HYPH</name>
<evidence type="ECO:0000313" key="2">
    <source>
        <dbReference type="EMBL" id="PQA75230.1"/>
    </source>
</evidence>
<dbReference type="PROSITE" id="PS51186">
    <property type="entry name" value="GNAT"/>
    <property type="match status" value="1"/>
</dbReference>
<dbReference type="GO" id="GO:0016747">
    <property type="term" value="F:acyltransferase activity, transferring groups other than amino-acyl groups"/>
    <property type="evidence" value="ECO:0007669"/>
    <property type="project" value="InterPro"/>
</dbReference>
<organism evidence="2 3">
    <name type="scientific">Brucella oryzae</name>
    <dbReference type="NCBI Taxonomy" id="335286"/>
    <lineage>
        <taxon>Bacteria</taxon>
        <taxon>Pseudomonadati</taxon>
        <taxon>Pseudomonadota</taxon>
        <taxon>Alphaproteobacteria</taxon>
        <taxon>Hyphomicrobiales</taxon>
        <taxon>Brucellaceae</taxon>
        <taxon>Brucella/Ochrobactrum group</taxon>
        <taxon>Brucella</taxon>
    </lineage>
</organism>
<reference evidence="2 3" key="1">
    <citation type="submission" date="2018-02" db="EMBL/GenBank/DDBJ databases">
        <title>Draft genome sequence of Ochrobactrum oryzae found in Brazil.</title>
        <authorList>
            <person name="Cerdeira L."/>
            <person name="Andrade F."/>
            <person name="Zacariotto T."/>
            <person name="Barbosa B."/>
            <person name="Santos S."/>
            <person name="Cassetari V."/>
            <person name="Lincopan N."/>
        </authorList>
    </citation>
    <scope>NUCLEOTIDE SEQUENCE [LARGE SCALE GENOMIC DNA]</scope>
    <source>
        <strain evidence="2 3">OA447</strain>
    </source>
</reference>
<dbReference type="Gene3D" id="3.40.630.30">
    <property type="match status" value="1"/>
</dbReference>
<keyword evidence="3" id="KW-1185">Reference proteome</keyword>
<dbReference type="Pfam" id="PF13673">
    <property type="entry name" value="Acetyltransf_10"/>
    <property type="match status" value="1"/>
</dbReference>
<keyword evidence="2" id="KW-0808">Transferase</keyword>
<evidence type="ECO:0000313" key="3">
    <source>
        <dbReference type="Proteomes" id="UP000238493"/>
    </source>
</evidence>
<dbReference type="OrthoDB" id="9789081at2"/>
<sequence>MHVRPALSDDAAKICDVLRRSITELCTVDHEGRDDILLPWLANKTPENVSKWIGTPFQSLLVAEIGSAMAGVGLATDKGEILLNYVASEFRFHGVSKVLMSELESYLLLREVTVARLVSTETARRFYQGIGYRPAGEPQLWWGRKLSYPMEKQLAP</sequence>
<accession>A0A2S7J4W0</accession>
<evidence type="ECO:0000259" key="1">
    <source>
        <dbReference type="PROSITE" id="PS51186"/>
    </source>
</evidence>
<dbReference type="InterPro" id="IPR016181">
    <property type="entry name" value="Acyl_CoA_acyltransferase"/>
</dbReference>
<dbReference type="Proteomes" id="UP000238493">
    <property type="component" value="Unassembled WGS sequence"/>
</dbReference>
<proteinExistence type="predicted"/>
<comment type="caution">
    <text evidence="2">The sequence shown here is derived from an EMBL/GenBank/DDBJ whole genome shotgun (WGS) entry which is preliminary data.</text>
</comment>
<feature type="domain" description="N-acetyltransferase" evidence="1">
    <location>
        <begin position="1"/>
        <end position="155"/>
    </location>
</feature>
<dbReference type="EMBL" id="PTRC01000005">
    <property type="protein sequence ID" value="PQA75230.1"/>
    <property type="molecule type" value="Genomic_DNA"/>
</dbReference>
<dbReference type="InterPro" id="IPR000182">
    <property type="entry name" value="GNAT_dom"/>
</dbReference>
<gene>
    <name evidence="2" type="ORF">C3731_01210</name>
</gene>
<dbReference type="SUPFAM" id="SSF55729">
    <property type="entry name" value="Acyl-CoA N-acyltransferases (Nat)"/>
    <property type="match status" value="1"/>
</dbReference>
<dbReference type="RefSeq" id="WP_104753950.1">
    <property type="nucleotide sequence ID" value="NZ_JBHEEO010000007.1"/>
</dbReference>